<gene>
    <name evidence="2" type="ORF">FA13DRAFT_1726382</name>
</gene>
<proteinExistence type="predicted"/>
<name>A0A4Y7TT14_COPMI</name>
<dbReference type="EMBL" id="QPFP01000004">
    <property type="protein sequence ID" value="TEB37306.1"/>
    <property type="molecule type" value="Genomic_DNA"/>
</dbReference>
<protein>
    <submittedName>
        <fullName evidence="2">Uncharacterized protein</fullName>
    </submittedName>
</protein>
<dbReference type="AlphaFoldDB" id="A0A4Y7TT14"/>
<comment type="caution">
    <text evidence="2">The sequence shown here is derived from an EMBL/GenBank/DDBJ whole genome shotgun (WGS) entry which is preliminary data.</text>
</comment>
<keyword evidence="3" id="KW-1185">Reference proteome</keyword>
<evidence type="ECO:0000256" key="1">
    <source>
        <dbReference type="SAM" id="MobiDB-lite"/>
    </source>
</evidence>
<feature type="region of interest" description="Disordered" evidence="1">
    <location>
        <begin position="1"/>
        <end position="33"/>
    </location>
</feature>
<reference evidence="2 3" key="1">
    <citation type="journal article" date="2019" name="Nat. Ecol. Evol.">
        <title>Megaphylogeny resolves global patterns of mushroom evolution.</title>
        <authorList>
            <person name="Varga T."/>
            <person name="Krizsan K."/>
            <person name="Foldi C."/>
            <person name="Dima B."/>
            <person name="Sanchez-Garcia M."/>
            <person name="Sanchez-Ramirez S."/>
            <person name="Szollosi G.J."/>
            <person name="Szarkandi J.G."/>
            <person name="Papp V."/>
            <person name="Albert L."/>
            <person name="Andreopoulos W."/>
            <person name="Angelini C."/>
            <person name="Antonin V."/>
            <person name="Barry K.W."/>
            <person name="Bougher N.L."/>
            <person name="Buchanan P."/>
            <person name="Buyck B."/>
            <person name="Bense V."/>
            <person name="Catcheside P."/>
            <person name="Chovatia M."/>
            <person name="Cooper J."/>
            <person name="Damon W."/>
            <person name="Desjardin D."/>
            <person name="Finy P."/>
            <person name="Geml J."/>
            <person name="Haridas S."/>
            <person name="Hughes K."/>
            <person name="Justo A."/>
            <person name="Karasinski D."/>
            <person name="Kautmanova I."/>
            <person name="Kiss B."/>
            <person name="Kocsube S."/>
            <person name="Kotiranta H."/>
            <person name="LaButti K.M."/>
            <person name="Lechner B.E."/>
            <person name="Liimatainen K."/>
            <person name="Lipzen A."/>
            <person name="Lukacs Z."/>
            <person name="Mihaltcheva S."/>
            <person name="Morgado L.N."/>
            <person name="Niskanen T."/>
            <person name="Noordeloos M.E."/>
            <person name="Ohm R.A."/>
            <person name="Ortiz-Santana B."/>
            <person name="Ovrebo C."/>
            <person name="Racz N."/>
            <person name="Riley R."/>
            <person name="Savchenko A."/>
            <person name="Shiryaev A."/>
            <person name="Soop K."/>
            <person name="Spirin V."/>
            <person name="Szebenyi C."/>
            <person name="Tomsovsky M."/>
            <person name="Tulloss R.E."/>
            <person name="Uehling J."/>
            <person name="Grigoriev I.V."/>
            <person name="Vagvolgyi C."/>
            <person name="Papp T."/>
            <person name="Martin F.M."/>
            <person name="Miettinen O."/>
            <person name="Hibbett D.S."/>
            <person name="Nagy L.G."/>
        </authorList>
    </citation>
    <scope>NUCLEOTIDE SEQUENCE [LARGE SCALE GENOMIC DNA]</scope>
    <source>
        <strain evidence="2 3">FP101781</strain>
    </source>
</reference>
<accession>A0A4Y7TT14</accession>
<evidence type="ECO:0000313" key="3">
    <source>
        <dbReference type="Proteomes" id="UP000298030"/>
    </source>
</evidence>
<evidence type="ECO:0000313" key="2">
    <source>
        <dbReference type="EMBL" id="TEB37306.1"/>
    </source>
</evidence>
<organism evidence="2 3">
    <name type="scientific">Coprinellus micaceus</name>
    <name type="common">Glistening ink-cap mushroom</name>
    <name type="synonym">Coprinus micaceus</name>
    <dbReference type="NCBI Taxonomy" id="71717"/>
    <lineage>
        <taxon>Eukaryota</taxon>
        <taxon>Fungi</taxon>
        <taxon>Dikarya</taxon>
        <taxon>Basidiomycota</taxon>
        <taxon>Agaricomycotina</taxon>
        <taxon>Agaricomycetes</taxon>
        <taxon>Agaricomycetidae</taxon>
        <taxon>Agaricales</taxon>
        <taxon>Agaricineae</taxon>
        <taxon>Psathyrellaceae</taxon>
        <taxon>Coprinellus</taxon>
    </lineage>
</organism>
<sequence length="191" mass="21247">MHSTFQRSRARPGGRAHPDISTQSTPPRGSLPCVHPPPAVLNCETLISQDTCPLIRHSNIGQTLPPACPQPRVPCSPPREKAFIKIQSLLDNKCRNVASLTQPITPTPDRRRKSMTYKPSWHVMSTNPPRPLSLLNPGRSLFSAKGAQNAFGPIPTLTRLDSILWTRLEPRIHRTASTGNYTFKDSKEEFT</sequence>
<dbReference type="Proteomes" id="UP000298030">
    <property type="component" value="Unassembled WGS sequence"/>
</dbReference>